<organism evidence="13 14">
    <name type="scientific">Halopseudomonas pachastrellae</name>
    <dbReference type="NCBI Taxonomy" id="254161"/>
    <lineage>
        <taxon>Bacteria</taxon>
        <taxon>Pseudomonadati</taxon>
        <taxon>Pseudomonadota</taxon>
        <taxon>Gammaproteobacteria</taxon>
        <taxon>Pseudomonadales</taxon>
        <taxon>Pseudomonadaceae</taxon>
        <taxon>Halopseudomonas</taxon>
    </lineage>
</organism>
<sequence>MFKLILRKIAKWLLIVAAVSLLPIVVLRWAPAPGSMLMVERWVTERDTPGYQRQYQWTPYAQIPDSMKMAVIAAEDQRFADHYGFDLKAIRAAVEHNMQGGNLRGASTISQQVAKNLFLWSGRSYVRKGLEAWFTLGIELIWPKQRVLEMYLNIAEWDHGVYGVEAAARHHFGVGASYLSSQQSAQLAAVLPSPLNWDAASPPPHALRRANWIRQQSQQLGGRHYLDRMEAGKPLPDWLTLRYWRNRLDI</sequence>
<evidence type="ECO:0000256" key="1">
    <source>
        <dbReference type="ARBA" id="ARBA00022475"/>
    </source>
</evidence>
<reference evidence="13 14" key="1">
    <citation type="submission" date="2017-01" db="EMBL/GenBank/DDBJ databases">
        <title>Draft genome sequence of Pseudomonas pachastrellae type strain CCUG 46540T from a deep sea.</title>
        <authorList>
            <person name="Gomila M."/>
            <person name="Mulet M."/>
            <person name="Lalucat J."/>
            <person name="Garcia-Valdes E."/>
        </authorList>
    </citation>
    <scope>NUCLEOTIDE SEQUENCE [LARGE SCALE GENOMIC DNA]</scope>
    <source>
        <strain evidence="13 14">CCUG 46540</strain>
    </source>
</reference>
<comment type="catalytic activity">
    <reaction evidence="11">
        <text>[GlcNAc-(1-&gt;4)-Mur2Ac(oyl-L-Ala-gamma-D-Glu-L-Lys-D-Ala-D-Ala)](n)-di-trans,octa-cis-undecaprenyl diphosphate + beta-D-GlcNAc-(1-&gt;4)-Mur2Ac(oyl-L-Ala-gamma-D-Glu-L-Lys-D-Ala-D-Ala)-di-trans,octa-cis-undecaprenyl diphosphate = [GlcNAc-(1-&gt;4)-Mur2Ac(oyl-L-Ala-gamma-D-Glu-L-Lys-D-Ala-D-Ala)](n+1)-di-trans,octa-cis-undecaprenyl diphosphate + di-trans,octa-cis-undecaprenyl diphosphate + H(+)</text>
        <dbReference type="Rhea" id="RHEA:23708"/>
        <dbReference type="Rhea" id="RHEA-COMP:9602"/>
        <dbReference type="Rhea" id="RHEA-COMP:9603"/>
        <dbReference type="ChEBI" id="CHEBI:15378"/>
        <dbReference type="ChEBI" id="CHEBI:58405"/>
        <dbReference type="ChEBI" id="CHEBI:60033"/>
        <dbReference type="ChEBI" id="CHEBI:78435"/>
        <dbReference type="EC" id="2.4.99.28"/>
    </reaction>
</comment>
<feature type="domain" description="Glycosyl transferase family 51" evidence="12">
    <location>
        <begin position="51"/>
        <end position="216"/>
    </location>
</feature>
<evidence type="ECO:0000313" key="13">
    <source>
        <dbReference type="EMBL" id="ONM45696.1"/>
    </source>
</evidence>
<keyword evidence="14" id="KW-1185">Reference proteome</keyword>
<keyword evidence="7 11" id="KW-0573">Peptidoglycan synthesis</keyword>
<comment type="subcellular location">
    <subcellularLocation>
        <location evidence="11">Cell inner membrane</location>
        <topology evidence="11">Single-pass membrane protein</topology>
    </subcellularLocation>
</comment>
<comment type="caution">
    <text evidence="13">The sequence shown here is derived from an EMBL/GenBank/DDBJ whole genome shotgun (WGS) entry which is preliminary data.</text>
</comment>
<keyword evidence="2 11" id="KW-0997">Cell inner membrane</keyword>
<dbReference type="EMBL" id="MUBC01000002">
    <property type="protein sequence ID" value="ONM45696.1"/>
    <property type="molecule type" value="Genomic_DNA"/>
</dbReference>
<dbReference type="EC" id="2.4.99.28" evidence="11"/>
<dbReference type="GO" id="GO:0016763">
    <property type="term" value="F:pentosyltransferase activity"/>
    <property type="evidence" value="ECO:0007669"/>
    <property type="project" value="InterPro"/>
</dbReference>
<keyword evidence="8 11" id="KW-1133">Transmembrane helix</keyword>
<comment type="pathway">
    <text evidence="11">Cell wall biogenesis; peptidoglycan biosynthesis.</text>
</comment>
<evidence type="ECO:0000313" key="14">
    <source>
        <dbReference type="Proteomes" id="UP000242847"/>
    </source>
</evidence>
<dbReference type="STRING" id="254161.SAMN05216256_10814"/>
<gene>
    <name evidence="11" type="primary">mtgA</name>
    <name evidence="13" type="ORF">BXT89_01745</name>
</gene>
<name>A0A1S8DLJ0_9GAMM</name>
<dbReference type="GO" id="GO:0005886">
    <property type="term" value="C:plasma membrane"/>
    <property type="evidence" value="ECO:0007669"/>
    <property type="project" value="UniProtKB-SubCell"/>
</dbReference>
<dbReference type="InterPro" id="IPR023346">
    <property type="entry name" value="Lysozyme-like_dom_sf"/>
</dbReference>
<keyword evidence="9 11" id="KW-0472">Membrane</keyword>
<accession>A0A1S8DLJ0</accession>
<keyword evidence="3 11" id="KW-0328">Glycosyltransferase</keyword>
<evidence type="ECO:0000256" key="6">
    <source>
        <dbReference type="ARBA" id="ARBA00022960"/>
    </source>
</evidence>
<dbReference type="InterPro" id="IPR011812">
    <property type="entry name" value="Pep_trsgly"/>
</dbReference>
<evidence type="ECO:0000256" key="7">
    <source>
        <dbReference type="ARBA" id="ARBA00022984"/>
    </source>
</evidence>
<dbReference type="AlphaFoldDB" id="A0A1S8DLJ0"/>
<comment type="function">
    <text evidence="11">Peptidoglycan polymerase that catalyzes glycan chain elongation from lipid-linked precursors.</text>
</comment>
<dbReference type="InterPro" id="IPR001264">
    <property type="entry name" value="Glyco_trans_51"/>
</dbReference>
<evidence type="ECO:0000256" key="4">
    <source>
        <dbReference type="ARBA" id="ARBA00022679"/>
    </source>
</evidence>
<dbReference type="Gene3D" id="1.10.3810.10">
    <property type="entry name" value="Biosynthetic peptidoglycan transglycosylase-like"/>
    <property type="match status" value="1"/>
</dbReference>
<evidence type="ECO:0000256" key="8">
    <source>
        <dbReference type="ARBA" id="ARBA00022989"/>
    </source>
</evidence>
<evidence type="ECO:0000256" key="11">
    <source>
        <dbReference type="HAMAP-Rule" id="MF_00766"/>
    </source>
</evidence>
<dbReference type="GO" id="GO:0008360">
    <property type="term" value="P:regulation of cell shape"/>
    <property type="evidence" value="ECO:0007669"/>
    <property type="project" value="UniProtKB-KW"/>
</dbReference>
<dbReference type="Pfam" id="PF00912">
    <property type="entry name" value="Transgly"/>
    <property type="match status" value="1"/>
</dbReference>
<dbReference type="InterPro" id="IPR036950">
    <property type="entry name" value="PBP_transglycosylase"/>
</dbReference>
<evidence type="ECO:0000259" key="12">
    <source>
        <dbReference type="Pfam" id="PF00912"/>
    </source>
</evidence>
<dbReference type="Proteomes" id="UP000242847">
    <property type="component" value="Unassembled WGS sequence"/>
</dbReference>
<keyword evidence="1 11" id="KW-1003">Cell membrane</keyword>
<dbReference type="GO" id="GO:0008955">
    <property type="term" value="F:peptidoglycan glycosyltransferase activity"/>
    <property type="evidence" value="ECO:0007669"/>
    <property type="project" value="UniProtKB-UniRule"/>
</dbReference>
<dbReference type="GO" id="GO:0009252">
    <property type="term" value="P:peptidoglycan biosynthetic process"/>
    <property type="evidence" value="ECO:0007669"/>
    <property type="project" value="UniProtKB-UniRule"/>
</dbReference>
<dbReference type="HAMAP" id="MF_00766">
    <property type="entry name" value="PGT_MtgA"/>
    <property type="match status" value="1"/>
</dbReference>
<dbReference type="UniPathway" id="UPA00219"/>
<evidence type="ECO:0000256" key="10">
    <source>
        <dbReference type="ARBA" id="ARBA00023316"/>
    </source>
</evidence>
<keyword evidence="5 11" id="KW-0812">Transmembrane</keyword>
<keyword evidence="6 11" id="KW-0133">Cell shape</keyword>
<dbReference type="PANTHER" id="PTHR30400">
    <property type="entry name" value="MONOFUNCTIONAL BIOSYNTHETIC PEPTIDOGLYCAN TRANSGLYCOSYLASE"/>
    <property type="match status" value="1"/>
</dbReference>
<dbReference type="PANTHER" id="PTHR30400:SF0">
    <property type="entry name" value="BIOSYNTHETIC PEPTIDOGLYCAN TRANSGLYCOSYLASE"/>
    <property type="match status" value="1"/>
</dbReference>
<evidence type="ECO:0000256" key="2">
    <source>
        <dbReference type="ARBA" id="ARBA00022519"/>
    </source>
</evidence>
<dbReference type="SUPFAM" id="SSF53955">
    <property type="entry name" value="Lysozyme-like"/>
    <property type="match status" value="1"/>
</dbReference>
<keyword evidence="10 11" id="KW-0961">Cell wall biogenesis/degradation</keyword>
<comment type="similarity">
    <text evidence="11">Belongs to the glycosyltransferase 51 family.</text>
</comment>
<evidence type="ECO:0000256" key="9">
    <source>
        <dbReference type="ARBA" id="ARBA00023136"/>
    </source>
</evidence>
<proteinExistence type="inferred from homology"/>
<feature type="transmembrane region" description="Helical" evidence="11">
    <location>
        <begin position="12"/>
        <end position="30"/>
    </location>
</feature>
<evidence type="ECO:0000256" key="5">
    <source>
        <dbReference type="ARBA" id="ARBA00022692"/>
    </source>
</evidence>
<dbReference type="GO" id="GO:0009274">
    <property type="term" value="C:peptidoglycan-based cell wall"/>
    <property type="evidence" value="ECO:0007669"/>
    <property type="project" value="InterPro"/>
</dbReference>
<protein>
    <recommendedName>
        <fullName evidence="11">Biosynthetic peptidoglycan transglycosylase</fullName>
        <ecNumber evidence="11">2.4.99.28</ecNumber>
    </recommendedName>
    <alternativeName>
        <fullName evidence="11">Glycan polymerase</fullName>
    </alternativeName>
    <alternativeName>
        <fullName evidence="11">Peptidoglycan glycosyltransferase MtgA</fullName>
        <shortName evidence="11">PGT</shortName>
    </alternativeName>
</protein>
<dbReference type="NCBIfam" id="TIGR02070">
    <property type="entry name" value="mono_pep_trsgly"/>
    <property type="match status" value="1"/>
</dbReference>
<keyword evidence="4 11" id="KW-0808">Transferase</keyword>
<dbReference type="RefSeq" id="WP_083724050.1">
    <property type="nucleotide sequence ID" value="NZ_FOUD01000008.1"/>
</dbReference>
<dbReference type="GO" id="GO:0071555">
    <property type="term" value="P:cell wall organization"/>
    <property type="evidence" value="ECO:0007669"/>
    <property type="project" value="UniProtKB-KW"/>
</dbReference>
<dbReference type="OrthoDB" id="9766909at2"/>
<evidence type="ECO:0000256" key="3">
    <source>
        <dbReference type="ARBA" id="ARBA00022676"/>
    </source>
</evidence>